<evidence type="ECO:0000313" key="2">
    <source>
        <dbReference type="EMBL" id="KAJ6754234.1"/>
    </source>
</evidence>
<dbReference type="AlphaFoldDB" id="A0A9Q0VSQ2"/>
<keyword evidence="1" id="KW-0472">Membrane</keyword>
<feature type="non-terminal residue" evidence="2">
    <location>
        <position position="81"/>
    </location>
</feature>
<dbReference type="Proteomes" id="UP001151532">
    <property type="component" value="Chromosome 16"/>
</dbReference>
<name>A0A9Q0VSQ2_SALPP</name>
<comment type="caution">
    <text evidence="2">The sequence shown here is derived from an EMBL/GenBank/DDBJ whole genome shotgun (WGS) entry which is preliminary data.</text>
</comment>
<keyword evidence="1" id="KW-1133">Transmembrane helix</keyword>
<keyword evidence="3" id="KW-1185">Reference proteome</keyword>
<reference evidence="2" key="1">
    <citation type="submission" date="2022-11" db="EMBL/GenBank/DDBJ databases">
        <authorList>
            <person name="Hyden B.L."/>
            <person name="Feng K."/>
            <person name="Yates T."/>
            <person name="Jawdy S."/>
            <person name="Smart L.B."/>
            <person name="Muchero W."/>
        </authorList>
    </citation>
    <scope>NUCLEOTIDE SEQUENCE</scope>
    <source>
        <tissue evidence="2">Shoot tip</tissue>
    </source>
</reference>
<proteinExistence type="predicted"/>
<reference evidence="2" key="2">
    <citation type="journal article" date="2023" name="Int. J. Mol. Sci.">
        <title>De Novo Assembly and Annotation of 11 Diverse Shrub Willow (Salix) Genomes Reveals Novel Gene Organization in Sex-Linked Regions.</title>
        <authorList>
            <person name="Hyden B."/>
            <person name="Feng K."/>
            <person name="Yates T.B."/>
            <person name="Jawdy S."/>
            <person name="Cereghino C."/>
            <person name="Smart L.B."/>
            <person name="Muchero W."/>
        </authorList>
    </citation>
    <scope>NUCLEOTIDE SEQUENCE</scope>
    <source>
        <tissue evidence="2">Shoot tip</tissue>
    </source>
</reference>
<keyword evidence="1" id="KW-0812">Transmembrane</keyword>
<dbReference type="EMBL" id="JAPFFK010000007">
    <property type="protein sequence ID" value="KAJ6754234.1"/>
    <property type="molecule type" value="Genomic_DNA"/>
</dbReference>
<organism evidence="2 3">
    <name type="scientific">Salix purpurea</name>
    <name type="common">Purple osier willow</name>
    <dbReference type="NCBI Taxonomy" id="77065"/>
    <lineage>
        <taxon>Eukaryota</taxon>
        <taxon>Viridiplantae</taxon>
        <taxon>Streptophyta</taxon>
        <taxon>Embryophyta</taxon>
        <taxon>Tracheophyta</taxon>
        <taxon>Spermatophyta</taxon>
        <taxon>Magnoliopsida</taxon>
        <taxon>eudicotyledons</taxon>
        <taxon>Gunneridae</taxon>
        <taxon>Pentapetalae</taxon>
        <taxon>rosids</taxon>
        <taxon>fabids</taxon>
        <taxon>Malpighiales</taxon>
        <taxon>Salicaceae</taxon>
        <taxon>Saliceae</taxon>
        <taxon>Salix</taxon>
    </lineage>
</organism>
<accession>A0A9Q0VSQ2</accession>
<evidence type="ECO:0000256" key="1">
    <source>
        <dbReference type="SAM" id="Phobius"/>
    </source>
</evidence>
<evidence type="ECO:0000313" key="3">
    <source>
        <dbReference type="Proteomes" id="UP001151532"/>
    </source>
</evidence>
<gene>
    <name evidence="2" type="ORF">OIU79_026958</name>
</gene>
<sequence length="81" mass="9575">MCEEALRSKDAQILRCHSLSLTCCNYNSEFDSHDPVRLVSVNFGKFLFIFYNLLIFWSNLPTSRCYCLLTFHCGLYIYIYI</sequence>
<protein>
    <submittedName>
        <fullName evidence="2">Uncharacterized protein</fullName>
    </submittedName>
</protein>
<feature type="transmembrane region" description="Helical" evidence="1">
    <location>
        <begin position="38"/>
        <end position="57"/>
    </location>
</feature>